<sequence length="78" mass="8880">RYYVARISYLVDTTALEATQFLNVVFGNSSLQPHIWVVDVELCPTLYDVFTGPQFGLQGIRDLVHTPTSDIFFNIRIS</sequence>
<dbReference type="InterPro" id="IPR036422">
    <property type="entry name" value="RuBisCO_lsu_N_sf"/>
</dbReference>
<dbReference type="GO" id="GO:0016984">
    <property type="term" value="F:ribulose-bisphosphate carboxylase activity"/>
    <property type="evidence" value="ECO:0007669"/>
    <property type="project" value="InterPro"/>
</dbReference>
<organism evidence="1">
    <name type="scientific">human gut metagenome</name>
    <dbReference type="NCBI Taxonomy" id="408170"/>
    <lineage>
        <taxon>unclassified sequences</taxon>
        <taxon>metagenomes</taxon>
        <taxon>organismal metagenomes</taxon>
    </lineage>
</organism>
<dbReference type="Gene3D" id="3.30.70.150">
    <property type="entry name" value="RuBisCO large subunit, N-terminal domain"/>
    <property type="match status" value="1"/>
</dbReference>
<name>W1YDD3_9ZZZZ</name>
<evidence type="ECO:0000313" key="1">
    <source>
        <dbReference type="EMBL" id="ETJ40497.1"/>
    </source>
</evidence>
<dbReference type="AlphaFoldDB" id="W1YDD3"/>
<proteinExistence type="predicted"/>
<feature type="non-terminal residue" evidence="1">
    <location>
        <position position="78"/>
    </location>
</feature>
<gene>
    <name evidence="1" type="ORF">Q604_UNBC05606G0001</name>
</gene>
<protein>
    <submittedName>
        <fullName evidence="1">Uncharacterized protein</fullName>
    </submittedName>
</protein>
<comment type="caution">
    <text evidence="1">The sequence shown here is derived from an EMBL/GenBank/DDBJ whole genome shotgun (WGS) entry which is preliminary data.</text>
</comment>
<dbReference type="GO" id="GO:0015977">
    <property type="term" value="P:carbon fixation"/>
    <property type="evidence" value="ECO:0007669"/>
    <property type="project" value="InterPro"/>
</dbReference>
<accession>W1YDD3</accession>
<feature type="non-terminal residue" evidence="1">
    <location>
        <position position="1"/>
    </location>
</feature>
<reference evidence="1" key="1">
    <citation type="submission" date="2013-12" db="EMBL/GenBank/DDBJ databases">
        <title>A Varibaculum cambriense genome reconstructed from a premature infant gut community with otherwise low bacterial novelty that shifts toward anaerobic metabolism during the third week of life.</title>
        <authorList>
            <person name="Brown C.T."/>
            <person name="Sharon I."/>
            <person name="Thomas B.C."/>
            <person name="Castelle C.J."/>
            <person name="Morowitz M.J."/>
            <person name="Banfield J.F."/>
        </authorList>
    </citation>
    <scope>NUCLEOTIDE SEQUENCE</scope>
</reference>
<dbReference type="EMBL" id="AZMM01005606">
    <property type="protein sequence ID" value="ETJ40497.1"/>
    <property type="molecule type" value="Genomic_DNA"/>
</dbReference>